<evidence type="ECO:0000256" key="2">
    <source>
        <dbReference type="ARBA" id="ARBA00022801"/>
    </source>
</evidence>
<dbReference type="InterPro" id="IPR050565">
    <property type="entry name" value="LYPA1-2/EST-like"/>
</dbReference>
<dbReference type="PANTHER" id="PTHR10655">
    <property type="entry name" value="LYSOPHOSPHOLIPASE-RELATED"/>
    <property type="match status" value="1"/>
</dbReference>
<dbReference type="PANTHER" id="PTHR10655:SF17">
    <property type="entry name" value="LYSOPHOSPHOLIPASE-LIKE PROTEIN 1"/>
    <property type="match status" value="1"/>
</dbReference>
<dbReference type="Pfam" id="PF02230">
    <property type="entry name" value="Abhydrolase_2"/>
    <property type="match status" value="1"/>
</dbReference>
<dbReference type="OrthoDB" id="9801763at2"/>
<dbReference type="GO" id="GO:0016787">
    <property type="term" value="F:hydrolase activity"/>
    <property type="evidence" value="ECO:0007669"/>
    <property type="project" value="UniProtKB-KW"/>
</dbReference>
<proteinExistence type="inferred from homology"/>
<keyword evidence="2" id="KW-0378">Hydrolase</keyword>
<dbReference type="Gene3D" id="3.40.50.1820">
    <property type="entry name" value="alpha/beta hydrolase"/>
    <property type="match status" value="1"/>
</dbReference>
<evidence type="ECO:0000256" key="1">
    <source>
        <dbReference type="ARBA" id="ARBA00006499"/>
    </source>
</evidence>
<protein>
    <submittedName>
        <fullName evidence="4">Carboxylesterase</fullName>
    </submittedName>
</protein>
<comment type="caution">
    <text evidence="4">The sequence shown here is derived from an EMBL/GenBank/DDBJ whole genome shotgun (WGS) entry which is preliminary data.</text>
</comment>
<feature type="domain" description="Phospholipase/carboxylesterase/thioesterase" evidence="3">
    <location>
        <begin position="5"/>
        <end position="214"/>
    </location>
</feature>
<gene>
    <name evidence="4" type="ORF">DEH80_08900</name>
</gene>
<dbReference type="InterPro" id="IPR003140">
    <property type="entry name" value="PLipase/COase/thioEstase"/>
</dbReference>
<name>A0A363UKH8_9GAMM</name>
<evidence type="ECO:0000313" key="5">
    <source>
        <dbReference type="Proteomes" id="UP000251800"/>
    </source>
</evidence>
<dbReference type="InterPro" id="IPR029058">
    <property type="entry name" value="AB_hydrolase_fold"/>
</dbReference>
<dbReference type="RefSeq" id="WP_109720151.1">
    <property type="nucleotide sequence ID" value="NZ_QEQK01000007.1"/>
</dbReference>
<organism evidence="4 5">
    <name type="scientific">Abyssibacter profundi</name>
    <dbReference type="NCBI Taxonomy" id="2182787"/>
    <lineage>
        <taxon>Bacteria</taxon>
        <taxon>Pseudomonadati</taxon>
        <taxon>Pseudomonadota</taxon>
        <taxon>Gammaproteobacteria</taxon>
        <taxon>Chromatiales</taxon>
        <taxon>Oceanococcaceae</taxon>
        <taxon>Abyssibacter</taxon>
    </lineage>
</organism>
<dbReference type="AlphaFoldDB" id="A0A363UKH8"/>
<sequence length="223" mass="24329">MSTEDAVVLEPTGQADAAVIWMHGLGADGNDFVPIVPMLGLPSDHRVRFIFPHAPVRPVTLNGGMPMRAWYDIKSLTVEGREDAEGIAESARRVDGLIAEQRDAGIDTGRIVIAGFSQGGAVALHTALAYPLPLAGLLALSTYLPLQDRLDTHRHAANQALPILMMHGDFDAVVVPEFGTRSRDRLQAAGYAVEWKHYPMEHQVCPQQITDIGRWLIERLPSA</sequence>
<evidence type="ECO:0000313" key="4">
    <source>
        <dbReference type="EMBL" id="PWN55936.1"/>
    </source>
</evidence>
<keyword evidence="5" id="KW-1185">Reference proteome</keyword>
<evidence type="ECO:0000259" key="3">
    <source>
        <dbReference type="Pfam" id="PF02230"/>
    </source>
</evidence>
<reference evidence="4 5" key="1">
    <citation type="submission" date="2018-05" db="EMBL/GenBank/DDBJ databases">
        <title>Abyssibacter profundi OUC007T gen. nov., sp. nov, a marine bacterium isolated from seawater of the Mariana Trench.</title>
        <authorList>
            <person name="Zhou S."/>
        </authorList>
    </citation>
    <scope>NUCLEOTIDE SEQUENCE [LARGE SCALE GENOMIC DNA]</scope>
    <source>
        <strain evidence="4 5">OUC007</strain>
    </source>
</reference>
<comment type="similarity">
    <text evidence="1">Belongs to the AB hydrolase superfamily. AB hydrolase 2 family.</text>
</comment>
<dbReference type="SUPFAM" id="SSF53474">
    <property type="entry name" value="alpha/beta-Hydrolases"/>
    <property type="match status" value="1"/>
</dbReference>
<dbReference type="Proteomes" id="UP000251800">
    <property type="component" value="Unassembled WGS sequence"/>
</dbReference>
<dbReference type="EMBL" id="QEQK01000007">
    <property type="protein sequence ID" value="PWN55936.1"/>
    <property type="molecule type" value="Genomic_DNA"/>
</dbReference>
<accession>A0A363UKH8</accession>